<dbReference type="GO" id="GO:0051604">
    <property type="term" value="P:protein maturation"/>
    <property type="evidence" value="ECO:0007669"/>
    <property type="project" value="InterPro"/>
</dbReference>
<evidence type="ECO:0000256" key="2">
    <source>
        <dbReference type="ARBA" id="ARBA00022829"/>
    </source>
</evidence>
<dbReference type="AlphaFoldDB" id="A0A0V0QJ75"/>
<feature type="compositionally biased region" description="Polar residues" evidence="3">
    <location>
        <begin position="1"/>
        <end position="21"/>
    </location>
</feature>
<keyword evidence="2" id="KW-0159">Chromosome partition</keyword>
<evidence type="ECO:0000256" key="3">
    <source>
        <dbReference type="SAM" id="MobiDB-lite"/>
    </source>
</evidence>
<dbReference type="Gene3D" id="3.30.300.130">
    <property type="entry name" value="Fe-S cluster assembly (FSCA)"/>
    <property type="match status" value="1"/>
</dbReference>
<reference evidence="4 5" key="1">
    <citation type="journal article" date="2015" name="Sci. Rep.">
        <title>Genome of the facultative scuticociliatosis pathogen Pseudocohnilembus persalinus provides insight into its virulence through horizontal gene transfer.</title>
        <authorList>
            <person name="Xiong J."/>
            <person name="Wang G."/>
            <person name="Cheng J."/>
            <person name="Tian M."/>
            <person name="Pan X."/>
            <person name="Warren A."/>
            <person name="Jiang C."/>
            <person name="Yuan D."/>
            <person name="Miao W."/>
        </authorList>
    </citation>
    <scope>NUCLEOTIDE SEQUENCE [LARGE SCALE GENOMIC DNA]</scope>
    <source>
        <strain evidence="4">36N120E</strain>
    </source>
</reference>
<sequence length="199" mass="23498">MEVEPQTYQQNQFKVDQNINQEIDEETDDSVKKQLSPQKKGDSKVNSDKYNLNRSKYDSKKQKEIEIVRWSVFDLIRNIQDPELPHTLEELKVVQEQNIIYEEIGQLKIIKIYWVPTVPNCNFATQIGLCIFTKLQNELLNYEDYKFQILVKEGTHDDKENLDKQVNDKERIAAAQENTLLMELINRLIGFDNDIYQPC</sequence>
<dbReference type="SUPFAM" id="SSF117916">
    <property type="entry name" value="Fe-S cluster assembly (FSCA) domain-like"/>
    <property type="match status" value="1"/>
</dbReference>
<dbReference type="OrthoDB" id="2746at2759"/>
<proteinExistence type="inferred from homology"/>
<dbReference type="EMBL" id="LDAU01000155">
    <property type="protein sequence ID" value="KRX02351.1"/>
    <property type="molecule type" value="Genomic_DNA"/>
</dbReference>
<dbReference type="Gene3D" id="6.10.250.1280">
    <property type="match status" value="1"/>
</dbReference>
<comment type="similarity">
    <text evidence="1">Belongs to the MIP18 family.</text>
</comment>
<evidence type="ECO:0000313" key="5">
    <source>
        <dbReference type="Proteomes" id="UP000054937"/>
    </source>
</evidence>
<dbReference type="PANTHER" id="PTHR12377:SF2">
    <property type="entry name" value="CYTOSOLIC IRON-SULFUR ASSEMBLY COMPONENT 2A"/>
    <property type="match status" value="1"/>
</dbReference>
<evidence type="ECO:0008006" key="6">
    <source>
        <dbReference type="Google" id="ProtNLM"/>
    </source>
</evidence>
<dbReference type="Proteomes" id="UP000054937">
    <property type="component" value="Unassembled WGS sequence"/>
</dbReference>
<accession>A0A0V0QJ75</accession>
<dbReference type="GO" id="GO:0007059">
    <property type="term" value="P:chromosome segregation"/>
    <property type="evidence" value="ECO:0007669"/>
    <property type="project" value="UniProtKB-KW"/>
</dbReference>
<protein>
    <recommendedName>
        <fullName evidence="6">MIP18 family-like domain-containing protein</fullName>
    </recommendedName>
</protein>
<feature type="region of interest" description="Disordered" evidence="3">
    <location>
        <begin position="1"/>
        <end position="53"/>
    </location>
</feature>
<keyword evidence="5" id="KW-1185">Reference proteome</keyword>
<dbReference type="PANTHER" id="PTHR12377">
    <property type="entry name" value="CYTOSOLIC IRON-SULFUR ASSEMBLY COMPONENT 2B-RELATED"/>
    <property type="match status" value="1"/>
</dbReference>
<gene>
    <name evidence="4" type="ORF">PPERSA_09968</name>
</gene>
<evidence type="ECO:0000313" key="4">
    <source>
        <dbReference type="EMBL" id="KRX02351.1"/>
    </source>
</evidence>
<evidence type="ECO:0000256" key="1">
    <source>
        <dbReference type="ARBA" id="ARBA00010381"/>
    </source>
</evidence>
<name>A0A0V0QJ75_PSEPJ</name>
<dbReference type="FunCoup" id="A0A0V0QJ75">
    <property type="interactions" value="158"/>
</dbReference>
<dbReference type="InterPro" id="IPR034904">
    <property type="entry name" value="FSCA_dom_sf"/>
</dbReference>
<dbReference type="InterPro" id="IPR039796">
    <property type="entry name" value="MIP18"/>
</dbReference>
<organism evidence="4 5">
    <name type="scientific">Pseudocohnilembus persalinus</name>
    <name type="common">Ciliate</name>
    <dbReference type="NCBI Taxonomy" id="266149"/>
    <lineage>
        <taxon>Eukaryota</taxon>
        <taxon>Sar</taxon>
        <taxon>Alveolata</taxon>
        <taxon>Ciliophora</taxon>
        <taxon>Intramacronucleata</taxon>
        <taxon>Oligohymenophorea</taxon>
        <taxon>Scuticociliatia</taxon>
        <taxon>Philasterida</taxon>
        <taxon>Pseudocohnilembidae</taxon>
        <taxon>Pseudocohnilembus</taxon>
    </lineage>
</organism>
<comment type="caution">
    <text evidence="4">The sequence shown here is derived from an EMBL/GenBank/DDBJ whole genome shotgun (WGS) entry which is preliminary data.</text>
</comment>
<dbReference type="InParanoid" id="A0A0V0QJ75"/>